<keyword evidence="3" id="KW-1185">Reference proteome</keyword>
<evidence type="ECO:0000313" key="3">
    <source>
        <dbReference type="Proteomes" id="UP000612746"/>
    </source>
</evidence>
<proteinExistence type="predicted"/>
<dbReference type="Gene3D" id="1.20.1280.50">
    <property type="match status" value="1"/>
</dbReference>
<protein>
    <recommendedName>
        <fullName evidence="1">F-box domain-containing protein</fullName>
    </recommendedName>
</protein>
<reference evidence="2" key="1">
    <citation type="submission" date="2020-12" db="EMBL/GenBank/DDBJ databases">
        <title>Metabolic potential, ecology and presence of endohyphal bacteria is reflected in genomic diversity of Mucoromycotina.</title>
        <authorList>
            <person name="Muszewska A."/>
            <person name="Okrasinska A."/>
            <person name="Steczkiewicz K."/>
            <person name="Drgas O."/>
            <person name="Orlowska M."/>
            <person name="Perlinska-Lenart U."/>
            <person name="Aleksandrzak-Piekarczyk T."/>
            <person name="Szatraj K."/>
            <person name="Zielenkiewicz U."/>
            <person name="Pilsyk S."/>
            <person name="Malc E."/>
            <person name="Mieczkowski P."/>
            <person name="Kruszewska J.S."/>
            <person name="Biernat P."/>
            <person name="Pawlowska J."/>
        </authorList>
    </citation>
    <scope>NUCLEOTIDE SEQUENCE</scope>
    <source>
        <strain evidence="2">WA0000051536</strain>
    </source>
</reference>
<dbReference type="InterPro" id="IPR036047">
    <property type="entry name" value="F-box-like_dom_sf"/>
</dbReference>
<dbReference type="InterPro" id="IPR032675">
    <property type="entry name" value="LRR_dom_sf"/>
</dbReference>
<accession>A0A8H7UD94</accession>
<gene>
    <name evidence="2" type="ORF">INT44_001868</name>
</gene>
<dbReference type="InterPro" id="IPR001810">
    <property type="entry name" value="F-box_dom"/>
</dbReference>
<dbReference type="SUPFAM" id="SSF81383">
    <property type="entry name" value="F-box domain"/>
    <property type="match status" value="1"/>
</dbReference>
<comment type="caution">
    <text evidence="2">The sequence shown here is derived from an EMBL/GenBank/DDBJ whole genome shotgun (WGS) entry which is preliminary data.</text>
</comment>
<dbReference type="PROSITE" id="PS50181">
    <property type="entry name" value="FBOX"/>
    <property type="match status" value="1"/>
</dbReference>
<dbReference type="EMBL" id="JAEPRA010000011">
    <property type="protein sequence ID" value="KAG2178715.1"/>
    <property type="molecule type" value="Genomic_DNA"/>
</dbReference>
<dbReference type="SUPFAM" id="SSF52047">
    <property type="entry name" value="RNI-like"/>
    <property type="match status" value="1"/>
</dbReference>
<evidence type="ECO:0000313" key="2">
    <source>
        <dbReference type="EMBL" id="KAG2178715.1"/>
    </source>
</evidence>
<dbReference type="Gene3D" id="3.80.10.10">
    <property type="entry name" value="Ribonuclease Inhibitor"/>
    <property type="match status" value="1"/>
</dbReference>
<name>A0A8H7UD94_9FUNG</name>
<dbReference type="OrthoDB" id="2326321at2759"/>
<evidence type="ECO:0000259" key="1">
    <source>
        <dbReference type="PROSITE" id="PS50181"/>
    </source>
</evidence>
<feature type="domain" description="F-box" evidence="1">
    <location>
        <begin position="2"/>
        <end position="48"/>
    </location>
</feature>
<sequence>MQRSANHLPHELLISIFLQLGRKDQFNCMFVNQNWYHVVCSYIIYPHISLLRENDMARFMTLLEQTALNRQDPNRQSFYSRTDYGSLIKRLDLPWTKQSQIQLSASKLRRLVIRCRNIEAISLNDHWNLSDEQLIEVFRHCPRIMHLNLSGAFYTTINAFLHKDTKHVCHQIKSLDVRHTLDFWASKRDAWLPSLLDLRVDVGREDDFIRLQKILLHCKDTLRTLVINVKSTDHGHGFAYLNHALIKMENLNKLAISFIGRPRVTTTFELGAQMHDFEISGHCPPDVLSSLLSTTHLKRLVLWNCRISHHDINAIVYKNRATLETFFHTDRSVPSPQLADIKTPIDLSVSSNLKCVLVTVSNHPSTGTWLCDTYRHQLEHLYIAWNGDDEPSTTNWFSRLAAAPWPKVKSIILSNKIRLSEDEACRFLDIFENLEYIYFLLTETENLEGKFLVQLMQLPYLKGAGGFSSQMLPADTLSRSFMQRLEYLEIAYKEWAKGSQLLGNNEYPIQSSFYALPGNLN</sequence>
<dbReference type="Pfam" id="PF00646">
    <property type="entry name" value="F-box"/>
    <property type="match status" value="1"/>
</dbReference>
<organism evidence="2 3">
    <name type="scientific">Umbelopsis vinacea</name>
    <dbReference type="NCBI Taxonomy" id="44442"/>
    <lineage>
        <taxon>Eukaryota</taxon>
        <taxon>Fungi</taxon>
        <taxon>Fungi incertae sedis</taxon>
        <taxon>Mucoromycota</taxon>
        <taxon>Mucoromycotina</taxon>
        <taxon>Umbelopsidomycetes</taxon>
        <taxon>Umbelopsidales</taxon>
        <taxon>Umbelopsidaceae</taxon>
        <taxon>Umbelopsis</taxon>
    </lineage>
</organism>
<dbReference type="AlphaFoldDB" id="A0A8H7UD94"/>
<dbReference type="Proteomes" id="UP000612746">
    <property type="component" value="Unassembled WGS sequence"/>
</dbReference>
<dbReference type="SMART" id="SM00256">
    <property type="entry name" value="FBOX"/>
    <property type="match status" value="1"/>
</dbReference>